<dbReference type="Proteomes" id="UP000076842">
    <property type="component" value="Unassembled WGS sequence"/>
</dbReference>
<evidence type="ECO:0000256" key="1">
    <source>
        <dbReference type="SAM" id="Coils"/>
    </source>
</evidence>
<evidence type="ECO:0000256" key="2">
    <source>
        <dbReference type="SAM" id="MobiDB-lite"/>
    </source>
</evidence>
<dbReference type="InParanoid" id="A0A165GII6"/>
<evidence type="ECO:0000313" key="4">
    <source>
        <dbReference type="Proteomes" id="UP000076842"/>
    </source>
</evidence>
<feature type="coiled-coil region" evidence="1">
    <location>
        <begin position="249"/>
        <end position="276"/>
    </location>
</feature>
<reference evidence="3 4" key="1">
    <citation type="journal article" date="2016" name="Mol. Biol. Evol.">
        <title>Comparative Genomics of Early-Diverging Mushroom-Forming Fungi Provides Insights into the Origins of Lignocellulose Decay Capabilities.</title>
        <authorList>
            <person name="Nagy L.G."/>
            <person name="Riley R."/>
            <person name="Tritt A."/>
            <person name="Adam C."/>
            <person name="Daum C."/>
            <person name="Floudas D."/>
            <person name="Sun H."/>
            <person name="Yadav J.S."/>
            <person name="Pangilinan J."/>
            <person name="Larsson K.H."/>
            <person name="Matsuura K."/>
            <person name="Barry K."/>
            <person name="Labutti K."/>
            <person name="Kuo R."/>
            <person name="Ohm R.A."/>
            <person name="Bhattacharya S.S."/>
            <person name="Shirouzu T."/>
            <person name="Yoshinaga Y."/>
            <person name="Martin F.M."/>
            <person name="Grigoriev I.V."/>
            <person name="Hibbett D.S."/>
        </authorList>
    </citation>
    <scope>NUCLEOTIDE SEQUENCE [LARGE SCALE GENOMIC DNA]</scope>
    <source>
        <strain evidence="3 4">HHB12733</strain>
    </source>
</reference>
<proteinExistence type="predicted"/>
<evidence type="ECO:0000313" key="3">
    <source>
        <dbReference type="EMBL" id="KZT58113.1"/>
    </source>
</evidence>
<organism evidence="3 4">
    <name type="scientific">Calocera cornea HHB12733</name>
    <dbReference type="NCBI Taxonomy" id="1353952"/>
    <lineage>
        <taxon>Eukaryota</taxon>
        <taxon>Fungi</taxon>
        <taxon>Dikarya</taxon>
        <taxon>Basidiomycota</taxon>
        <taxon>Agaricomycotina</taxon>
        <taxon>Dacrymycetes</taxon>
        <taxon>Dacrymycetales</taxon>
        <taxon>Dacrymycetaceae</taxon>
        <taxon>Calocera</taxon>
    </lineage>
</organism>
<name>A0A165GII6_9BASI</name>
<feature type="compositionally biased region" description="Polar residues" evidence="2">
    <location>
        <begin position="151"/>
        <end position="160"/>
    </location>
</feature>
<dbReference type="EMBL" id="KV423955">
    <property type="protein sequence ID" value="KZT58113.1"/>
    <property type="molecule type" value="Genomic_DNA"/>
</dbReference>
<protein>
    <submittedName>
        <fullName evidence="3">Uncharacterized protein</fullName>
    </submittedName>
</protein>
<keyword evidence="4" id="KW-1185">Reference proteome</keyword>
<feature type="region of interest" description="Disordered" evidence="2">
    <location>
        <begin position="128"/>
        <end position="160"/>
    </location>
</feature>
<gene>
    <name evidence="3" type="ORF">CALCODRAFT_508387</name>
</gene>
<dbReference type="AlphaFoldDB" id="A0A165GII6"/>
<accession>A0A165GII6</accession>
<feature type="region of interest" description="Disordered" evidence="2">
    <location>
        <begin position="94"/>
        <end position="114"/>
    </location>
</feature>
<keyword evidence="1" id="KW-0175">Coiled coil</keyword>
<sequence>MNAAPLQYSACAHGKLIARKNPASKLIEWQCPLDARDPNRCGAKYDFDRLRPVLLPVVGLRNQANHAQSANASLSVGMPSSAFTVVCPIAPPPNDPLERKRHATSNTCGTKKQKGAEWEDAMLVDETPMPLPRQPQLLPLPYTPATPNPTHQAHPSSTQQLSALGAPANTVNNATLPSSQAMIGTAVPPPNANTLASTSNAHEYSNPHDLRMQLERQRVLNSQTAFLLQQRMDELMQLGASYREMRVSQREITETLDAYKAEYNKLRAEHQALKARLPHP</sequence>